<evidence type="ECO:0000256" key="1">
    <source>
        <dbReference type="ARBA" id="ARBA00004651"/>
    </source>
</evidence>
<keyword evidence="3" id="KW-1003">Cell membrane</keyword>
<dbReference type="Pfam" id="PF01554">
    <property type="entry name" value="MatE"/>
    <property type="match status" value="2"/>
</dbReference>
<evidence type="ECO:0000256" key="4">
    <source>
        <dbReference type="ARBA" id="ARBA00022692"/>
    </source>
</evidence>
<feature type="transmembrane region" description="Helical" evidence="7">
    <location>
        <begin position="393"/>
        <end position="415"/>
    </location>
</feature>
<comment type="subcellular location">
    <subcellularLocation>
        <location evidence="1">Cell membrane</location>
        <topology evidence="1">Multi-pass membrane protein</topology>
    </subcellularLocation>
</comment>
<evidence type="ECO:0000256" key="2">
    <source>
        <dbReference type="ARBA" id="ARBA00022448"/>
    </source>
</evidence>
<evidence type="ECO:0000256" key="6">
    <source>
        <dbReference type="ARBA" id="ARBA00023136"/>
    </source>
</evidence>
<dbReference type="CDD" id="cd13138">
    <property type="entry name" value="MATE_yoeA_like"/>
    <property type="match status" value="1"/>
</dbReference>
<feature type="transmembrane region" description="Helical" evidence="7">
    <location>
        <begin position="365"/>
        <end position="386"/>
    </location>
</feature>
<feature type="transmembrane region" description="Helical" evidence="7">
    <location>
        <begin position="249"/>
        <end position="271"/>
    </location>
</feature>
<accession>A0A3D2X6L7</accession>
<sequence>MMQKSKSKIYQNAITEGPILTRLLLFFFPILLGTFFQQLYNTSDAIIVGNFVGKRALGAVGGTTGTIINLLVGFFVGLSSGATVIISQYFGAKKEEEVKNSVHTSFALAICGGIVLMILGLCLSPIMLTSMNTPDDIYPLSLQYIRIFFLGIVPNLIYNIASGILRAIGDTKRPLYFLIISCFVNIVLDLLFVGVFHMGVAGAAIATIISQFVSAVLVVRTLLRTKASYHLDPRKIHFEIPILRRIVKIGLPAGLQSVMYSVSNVIIQSYINSFGTDTVAAWTAYGKIDGLFWMVIGALGLSVTTFIGQNYGAKKASRVHKCVKVGLILAFGISIVLSIVLYFFGQYVLRLFTDDQTVLQIGIKILHFLAPTFFTYVCIEILAAALRGIGDALVPMIITCLGVCVLRIVWLYTAVPLSPSIITVIFSYPLTWVITSLLFIFYYIFFSHLGYRKRVLYE</sequence>
<organism evidence="8 9">
    <name type="scientific">Lachnoclostridium phytofermentans</name>
    <dbReference type="NCBI Taxonomy" id="66219"/>
    <lineage>
        <taxon>Bacteria</taxon>
        <taxon>Bacillati</taxon>
        <taxon>Bacillota</taxon>
        <taxon>Clostridia</taxon>
        <taxon>Lachnospirales</taxon>
        <taxon>Lachnospiraceae</taxon>
    </lineage>
</organism>
<protein>
    <submittedName>
        <fullName evidence="8">MATE family efflux transporter</fullName>
    </submittedName>
</protein>
<feature type="transmembrane region" description="Helical" evidence="7">
    <location>
        <begin position="325"/>
        <end position="345"/>
    </location>
</feature>
<dbReference type="PANTHER" id="PTHR43549:SF3">
    <property type="entry name" value="MULTIDRUG RESISTANCE PROTEIN YPNP-RELATED"/>
    <property type="match status" value="1"/>
</dbReference>
<comment type="caution">
    <text evidence="8">The sequence shown here is derived from an EMBL/GenBank/DDBJ whole genome shotgun (WGS) entry which is preliminary data.</text>
</comment>
<dbReference type="EMBL" id="DPVV01000243">
    <property type="protein sequence ID" value="HCL02185.1"/>
    <property type="molecule type" value="Genomic_DNA"/>
</dbReference>
<dbReference type="GO" id="GO:0005886">
    <property type="term" value="C:plasma membrane"/>
    <property type="evidence" value="ECO:0007669"/>
    <property type="project" value="UniProtKB-SubCell"/>
</dbReference>
<evidence type="ECO:0000313" key="8">
    <source>
        <dbReference type="EMBL" id="HCL02185.1"/>
    </source>
</evidence>
<evidence type="ECO:0000256" key="5">
    <source>
        <dbReference type="ARBA" id="ARBA00022989"/>
    </source>
</evidence>
<dbReference type="GO" id="GO:0015297">
    <property type="term" value="F:antiporter activity"/>
    <property type="evidence" value="ECO:0007669"/>
    <property type="project" value="InterPro"/>
</dbReference>
<proteinExistence type="predicted"/>
<feature type="transmembrane region" description="Helical" evidence="7">
    <location>
        <begin position="60"/>
        <end position="86"/>
    </location>
</feature>
<dbReference type="AlphaFoldDB" id="A0A3D2X6L7"/>
<dbReference type="PIRSF" id="PIRSF006603">
    <property type="entry name" value="DinF"/>
    <property type="match status" value="1"/>
</dbReference>
<reference evidence="8 9" key="1">
    <citation type="journal article" date="2018" name="Nat. Biotechnol.">
        <title>A standardized bacterial taxonomy based on genome phylogeny substantially revises the tree of life.</title>
        <authorList>
            <person name="Parks D.H."/>
            <person name="Chuvochina M."/>
            <person name="Waite D.W."/>
            <person name="Rinke C."/>
            <person name="Skarshewski A."/>
            <person name="Chaumeil P.A."/>
            <person name="Hugenholtz P."/>
        </authorList>
    </citation>
    <scope>NUCLEOTIDE SEQUENCE [LARGE SCALE GENOMIC DNA]</scope>
    <source>
        <strain evidence="8">UBA11728</strain>
    </source>
</reference>
<dbReference type="InterPro" id="IPR048279">
    <property type="entry name" value="MdtK-like"/>
</dbReference>
<keyword evidence="6 7" id="KW-0472">Membrane</keyword>
<dbReference type="NCBIfam" id="TIGR00797">
    <property type="entry name" value="matE"/>
    <property type="match status" value="1"/>
</dbReference>
<evidence type="ECO:0000256" key="7">
    <source>
        <dbReference type="SAM" id="Phobius"/>
    </source>
</evidence>
<gene>
    <name evidence="8" type="ORF">DHW61_07150</name>
</gene>
<evidence type="ECO:0000313" key="9">
    <source>
        <dbReference type="Proteomes" id="UP000262969"/>
    </source>
</evidence>
<feature type="transmembrane region" description="Helical" evidence="7">
    <location>
        <begin position="421"/>
        <end position="445"/>
    </location>
</feature>
<keyword evidence="4 7" id="KW-0812">Transmembrane</keyword>
<feature type="transmembrane region" description="Helical" evidence="7">
    <location>
        <begin position="147"/>
        <end position="168"/>
    </location>
</feature>
<dbReference type="InterPro" id="IPR052031">
    <property type="entry name" value="Membrane_Transporter-Flippase"/>
</dbReference>
<feature type="transmembrane region" description="Helical" evidence="7">
    <location>
        <begin position="20"/>
        <end position="40"/>
    </location>
</feature>
<feature type="transmembrane region" description="Helical" evidence="7">
    <location>
        <begin position="202"/>
        <end position="223"/>
    </location>
</feature>
<dbReference type="PANTHER" id="PTHR43549">
    <property type="entry name" value="MULTIDRUG RESISTANCE PROTEIN YPNP-RELATED"/>
    <property type="match status" value="1"/>
</dbReference>
<dbReference type="Proteomes" id="UP000262969">
    <property type="component" value="Unassembled WGS sequence"/>
</dbReference>
<dbReference type="GO" id="GO:0042910">
    <property type="term" value="F:xenobiotic transmembrane transporter activity"/>
    <property type="evidence" value="ECO:0007669"/>
    <property type="project" value="InterPro"/>
</dbReference>
<name>A0A3D2X6L7_9FIRM</name>
<feature type="transmembrane region" description="Helical" evidence="7">
    <location>
        <begin position="175"/>
        <end position="196"/>
    </location>
</feature>
<evidence type="ECO:0000256" key="3">
    <source>
        <dbReference type="ARBA" id="ARBA00022475"/>
    </source>
</evidence>
<keyword evidence="2" id="KW-0813">Transport</keyword>
<keyword evidence="5 7" id="KW-1133">Transmembrane helix</keyword>
<dbReference type="InterPro" id="IPR002528">
    <property type="entry name" value="MATE_fam"/>
</dbReference>
<feature type="transmembrane region" description="Helical" evidence="7">
    <location>
        <begin position="291"/>
        <end position="313"/>
    </location>
</feature>
<feature type="transmembrane region" description="Helical" evidence="7">
    <location>
        <begin position="106"/>
        <end position="127"/>
    </location>
</feature>